<feature type="transmembrane region" description="Helical" evidence="1">
    <location>
        <begin position="47"/>
        <end position="67"/>
    </location>
</feature>
<dbReference type="RefSeq" id="WP_311652494.1">
    <property type="nucleotide sequence ID" value="NZ_JAVRIB010000006.1"/>
</dbReference>
<dbReference type="PROSITE" id="PS51257">
    <property type="entry name" value="PROKAR_LIPOPROTEIN"/>
    <property type="match status" value="1"/>
</dbReference>
<accession>A0ABU3BZG1</accession>
<evidence type="ECO:0008006" key="4">
    <source>
        <dbReference type="Google" id="ProtNLM"/>
    </source>
</evidence>
<evidence type="ECO:0000313" key="2">
    <source>
        <dbReference type="EMBL" id="MDT0634691.1"/>
    </source>
</evidence>
<keyword evidence="1" id="KW-0812">Transmembrane</keyword>
<keyword evidence="1" id="KW-1133">Transmembrane helix</keyword>
<keyword evidence="1" id="KW-0472">Membrane</keyword>
<proteinExistence type="predicted"/>
<comment type="caution">
    <text evidence="2">The sequence shown here is derived from an EMBL/GenBank/DDBJ whole genome shotgun (WGS) entry which is preliminary data.</text>
</comment>
<gene>
    <name evidence="2" type="ORF">RM532_06950</name>
</gene>
<name>A0ABU3BZG1_9GAMM</name>
<dbReference type="EMBL" id="JAVRIB010000006">
    <property type="protein sequence ID" value="MDT0634691.1"/>
    <property type="molecule type" value="Genomic_DNA"/>
</dbReference>
<feature type="transmembrane region" description="Helical" evidence="1">
    <location>
        <begin position="15"/>
        <end position="40"/>
    </location>
</feature>
<evidence type="ECO:0000313" key="3">
    <source>
        <dbReference type="Proteomes" id="UP001251857"/>
    </source>
</evidence>
<organism evidence="2 3">
    <name type="scientific">Spectribacter hydrogenoxidans</name>
    <dbReference type="NCBI Taxonomy" id="3075608"/>
    <lineage>
        <taxon>Bacteria</taxon>
        <taxon>Pseudomonadati</taxon>
        <taxon>Pseudomonadota</taxon>
        <taxon>Gammaproteobacteria</taxon>
        <taxon>Salinisphaerales</taxon>
        <taxon>Salinisphaeraceae</taxon>
        <taxon>Spectribacter</taxon>
    </lineage>
</organism>
<dbReference type="Proteomes" id="UP001251857">
    <property type="component" value="Unassembled WGS sequence"/>
</dbReference>
<reference evidence="2 3" key="1">
    <citation type="submission" date="2023-09" db="EMBL/GenBank/DDBJ databases">
        <authorList>
            <person name="Rey-Velasco X."/>
        </authorList>
    </citation>
    <scope>NUCLEOTIDE SEQUENCE [LARGE SCALE GENOMIC DNA]</scope>
    <source>
        <strain evidence="2 3">W335</strain>
    </source>
</reference>
<sequence>MNIKAKLAGVFGLNAAVWLPLLLGLAGLLACAWGCYAWLAPQWGQPLAALTTGIGLLLVAAGLSAWLHRQVTPPAPPTAEEAPSTAGDSLPAYRTEEVLEWARAHPRAVLVAGGIAGLLVASSPALRRAAGQALGPAATKAGSKVVSQLLD</sequence>
<protein>
    <recommendedName>
        <fullName evidence="4">Holin-X, holin superfamily III</fullName>
    </recommendedName>
</protein>
<keyword evidence="3" id="KW-1185">Reference proteome</keyword>
<evidence type="ECO:0000256" key="1">
    <source>
        <dbReference type="SAM" id="Phobius"/>
    </source>
</evidence>